<dbReference type="Proteomes" id="UP000201500">
    <property type="component" value="Segment"/>
</dbReference>
<evidence type="ECO:0000313" key="3">
    <source>
        <dbReference type="Proteomes" id="UP000201500"/>
    </source>
</evidence>
<reference evidence="2 3" key="1">
    <citation type="journal article" date="2015" name="Genome Announc.">
        <title>Genome Sequences of Cluster G Mycobacteriophages Cambiare, FlagStaff, and MOOREtheMARYer.</title>
        <authorList>
            <person name="Pope W.H."/>
            <person name="Augustine D.A."/>
            <person name="Carroll D.C."/>
            <person name="Duncan J.C."/>
            <person name="Harwi K.M."/>
            <person name="Howry R."/>
            <person name="Jagessar B."/>
            <person name="Lum B.A."/>
            <person name="Meinert J.W."/>
            <person name="Migliozzi J.S."/>
            <person name="Milliken K.A."/>
            <person name="Mitchell C.J."/>
            <person name="Nalatwad A.S."/>
            <person name="Orlandini K.C."/>
            <person name="Rhein M.J."/>
            <person name="Saravanan V."/>
            <person name="Seese B.A."/>
            <person name="Schiebel J.G."/>
            <person name="Thomas K.B."/>
            <person name="Adkins N.L."/>
            <person name="Cohen K.L."/>
            <person name="Iyengar V.B."/>
            <person name="Kim H."/>
            <person name="Kramer Z.J."/>
            <person name="Montgomery M.T."/>
            <person name="Schafer C.E."/>
            <person name="Wilkes K.E."/>
            <person name="Grubb S.R."/>
            <person name="Warner M.H."/>
            <person name="Bowman C.A."/>
            <person name="Russell D.A."/>
            <person name="Hatfull G.F."/>
        </authorList>
    </citation>
    <scope>NUCLEOTIDE SEQUENCE [LARGE SCALE GENOMIC DNA]</scope>
</reference>
<keyword evidence="1" id="KW-0472">Membrane</keyword>
<evidence type="ECO:0000256" key="1">
    <source>
        <dbReference type="SAM" id="Phobius"/>
    </source>
</evidence>
<sequence>MMKIGLAGLLFLVFLVLKLTHVIAWSWLWVTAPLWIGAVLFVLAFVVVVVAKVRE</sequence>
<keyword evidence="1" id="KW-0812">Transmembrane</keyword>
<proteinExistence type="predicted"/>
<name>A0A0F6YR84_9CAUD</name>
<gene>
    <name evidence="2" type="primary">47</name>
    <name evidence="2" type="ORF">SEA_CAMBIARE_47</name>
</gene>
<keyword evidence="3" id="KW-1185">Reference proteome</keyword>
<protein>
    <recommendedName>
        <fullName evidence="4">Transmembrane Fragile-X-F protein</fullName>
    </recommendedName>
</protein>
<dbReference type="RefSeq" id="YP_009209529.1">
    <property type="nucleotide sequence ID" value="NC_028922.1"/>
</dbReference>
<dbReference type="GeneID" id="26635943"/>
<feature type="transmembrane region" description="Helical" evidence="1">
    <location>
        <begin position="32"/>
        <end position="51"/>
    </location>
</feature>
<organism evidence="2 3">
    <name type="scientific">Mycobacterium phage Cambiare</name>
    <dbReference type="NCBI Taxonomy" id="1647305"/>
    <lineage>
        <taxon>Viruses</taxon>
        <taxon>Duplodnaviria</taxon>
        <taxon>Heunggongvirae</taxon>
        <taxon>Uroviricota</taxon>
        <taxon>Caudoviricetes</taxon>
        <taxon>Gclasvirinae</taxon>
        <taxon>Avocadovirus</taxon>
        <taxon>Avocadovirus cambiare</taxon>
    </lineage>
</organism>
<accession>A0A0F6YR84</accession>
<evidence type="ECO:0008006" key="4">
    <source>
        <dbReference type="Google" id="ProtNLM"/>
    </source>
</evidence>
<evidence type="ECO:0000313" key="2">
    <source>
        <dbReference type="EMBL" id="AKF14549.1"/>
    </source>
</evidence>
<dbReference type="KEGG" id="vg:26635943"/>
<keyword evidence="1" id="KW-1133">Transmembrane helix</keyword>
<dbReference type="EMBL" id="KR080198">
    <property type="protein sequence ID" value="AKF14549.1"/>
    <property type="molecule type" value="Genomic_DNA"/>
</dbReference>